<name>A0A917MDV1_9SPHI</name>
<reference evidence="1" key="2">
    <citation type="submission" date="2020-09" db="EMBL/GenBank/DDBJ databases">
        <authorList>
            <person name="Sun Q."/>
            <person name="Zhou Y."/>
        </authorList>
    </citation>
    <scope>NUCLEOTIDE SEQUENCE</scope>
    <source>
        <strain evidence="1">CGMCC 1.12195</strain>
    </source>
</reference>
<evidence type="ECO:0008006" key="3">
    <source>
        <dbReference type="Google" id="ProtNLM"/>
    </source>
</evidence>
<protein>
    <recommendedName>
        <fullName evidence="3">RNA polymerase, alpha chain C terminal domain</fullName>
    </recommendedName>
</protein>
<accession>A0A917MDV1</accession>
<evidence type="ECO:0000313" key="1">
    <source>
        <dbReference type="EMBL" id="GGH00211.1"/>
    </source>
</evidence>
<organism evidence="1 2">
    <name type="scientific">Parapedobacter pyrenivorans</name>
    <dbReference type="NCBI Taxonomy" id="1305674"/>
    <lineage>
        <taxon>Bacteria</taxon>
        <taxon>Pseudomonadati</taxon>
        <taxon>Bacteroidota</taxon>
        <taxon>Sphingobacteriia</taxon>
        <taxon>Sphingobacteriales</taxon>
        <taxon>Sphingobacteriaceae</taxon>
        <taxon>Parapedobacter</taxon>
    </lineage>
</organism>
<dbReference type="RefSeq" id="WP_188507891.1">
    <property type="nucleotide sequence ID" value="NZ_BMER01000005.1"/>
</dbReference>
<reference evidence="1" key="1">
    <citation type="journal article" date="2014" name="Int. J. Syst. Evol. Microbiol.">
        <title>Complete genome sequence of Corynebacterium casei LMG S-19264T (=DSM 44701T), isolated from a smear-ripened cheese.</title>
        <authorList>
            <consortium name="US DOE Joint Genome Institute (JGI-PGF)"/>
            <person name="Walter F."/>
            <person name="Albersmeier A."/>
            <person name="Kalinowski J."/>
            <person name="Ruckert C."/>
        </authorList>
    </citation>
    <scope>NUCLEOTIDE SEQUENCE</scope>
    <source>
        <strain evidence="1">CGMCC 1.12195</strain>
    </source>
</reference>
<keyword evidence="2" id="KW-1185">Reference proteome</keyword>
<dbReference type="AlphaFoldDB" id="A0A917MDV1"/>
<comment type="caution">
    <text evidence="1">The sequence shown here is derived from an EMBL/GenBank/DDBJ whole genome shotgun (WGS) entry which is preliminary data.</text>
</comment>
<dbReference type="EMBL" id="BMER01000005">
    <property type="protein sequence ID" value="GGH00211.1"/>
    <property type="molecule type" value="Genomic_DNA"/>
</dbReference>
<sequence>MEQFDGDELITIPYKKYRYLLNCKKRVETSDFFISLLEIDDHKLAKKLSQFRIHQNTLKSLQIAGIVTVQDLVYYIMSNHPRNMEDIEVILAKFRGIGIDSARELYRRIVE</sequence>
<proteinExistence type="predicted"/>
<dbReference type="Proteomes" id="UP000660862">
    <property type="component" value="Unassembled WGS sequence"/>
</dbReference>
<evidence type="ECO:0000313" key="2">
    <source>
        <dbReference type="Proteomes" id="UP000660862"/>
    </source>
</evidence>
<gene>
    <name evidence="1" type="ORF">GCM10007415_40180</name>
</gene>